<evidence type="ECO:0000313" key="2">
    <source>
        <dbReference type="Proteomes" id="UP000198287"/>
    </source>
</evidence>
<name>A0A226D8D6_FOLCA</name>
<dbReference type="EMBL" id="LNIX01000030">
    <property type="protein sequence ID" value="OXA41124.1"/>
    <property type="molecule type" value="Genomic_DNA"/>
</dbReference>
<proteinExistence type="predicted"/>
<keyword evidence="2" id="KW-1185">Reference proteome</keyword>
<organism evidence="1 2">
    <name type="scientific">Folsomia candida</name>
    <name type="common">Springtail</name>
    <dbReference type="NCBI Taxonomy" id="158441"/>
    <lineage>
        <taxon>Eukaryota</taxon>
        <taxon>Metazoa</taxon>
        <taxon>Ecdysozoa</taxon>
        <taxon>Arthropoda</taxon>
        <taxon>Hexapoda</taxon>
        <taxon>Collembola</taxon>
        <taxon>Entomobryomorpha</taxon>
        <taxon>Isotomoidea</taxon>
        <taxon>Isotomidae</taxon>
        <taxon>Proisotominae</taxon>
        <taxon>Folsomia</taxon>
    </lineage>
</organism>
<dbReference type="AlphaFoldDB" id="A0A226D8D6"/>
<protein>
    <submittedName>
        <fullName evidence="1">Uncharacterized protein</fullName>
    </submittedName>
</protein>
<comment type="caution">
    <text evidence="1">The sequence shown here is derived from an EMBL/GenBank/DDBJ whole genome shotgun (WGS) entry which is preliminary data.</text>
</comment>
<evidence type="ECO:0000313" key="1">
    <source>
        <dbReference type="EMBL" id="OXA41124.1"/>
    </source>
</evidence>
<dbReference type="Proteomes" id="UP000198287">
    <property type="component" value="Unassembled WGS sequence"/>
</dbReference>
<reference evidence="1 2" key="1">
    <citation type="submission" date="2015-12" db="EMBL/GenBank/DDBJ databases">
        <title>The genome of Folsomia candida.</title>
        <authorList>
            <person name="Faddeeva A."/>
            <person name="Derks M.F."/>
            <person name="Anvar Y."/>
            <person name="Smit S."/>
            <person name="Van Straalen N."/>
            <person name="Roelofs D."/>
        </authorList>
    </citation>
    <scope>NUCLEOTIDE SEQUENCE [LARGE SCALE GENOMIC DNA]</scope>
    <source>
        <strain evidence="1 2">VU population</strain>
        <tissue evidence="1">Whole body</tissue>
    </source>
</reference>
<dbReference type="OrthoDB" id="2382755at2759"/>
<gene>
    <name evidence="1" type="ORF">Fcan01_23917</name>
</gene>
<sequence>MIYLPTKDLFTCTVVNLVWEKEARNRLRSRTVSNIELKSPMEILRPYYNEQICLSWGFHGYSKELLRRLEDFAVANRNKVRHLTIPFFIDGGNYSNQFFKILKIFGDKLTSLRLQLFLQYVFQDNTLLPEVENLSSFLTNFTNKDLVFPSITNFEFDSPNLPSASVILAKLAPIFPNVTMLQCQEDTICGNIFNLQNYVSQFPKLKSFSFTNRASTLPPQIQQDWSQINLTRLEFYTSRDNSLGAILLQTVAPTLEKVAITLTGTRSRLWVPILPRLRVLKITRYDGKSCKVGHEVRLQFETEDDATGVKIDYEKQFPVLEQLIVRRSNLRGSEPDLQFCFDSTAQFLYSSFTPFTDKVAVCRTLRKLDIPLPPGKHFRLRHENDGVHQSCPNICNCWNWEESTKFLNRLGESFPNVKYHYLEERRLGFGQEMGDHASRLLRHLATKIDRQ</sequence>
<accession>A0A226D8D6</accession>